<comment type="caution">
    <text evidence="1">The sequence shown here is derived from an EMBL/GenBank/DDBJ whole genome shotgun (WGS) entry which is preliminary data.</text>
</comment>
<organism evidence="1 2">
    <name type="scientific">Stentor coeruleus</name>
    <dbReference type="NCBI Taxonomy" id="5963"/>
    <lineage>
        <taxon>Eukaryota</taxon>
        <taxon>Sar</taxon>
        <taxon>Alveolata</taxon>
        <taxon>Ciliophora</taxon>
        <taxon>Postciliodesmatophora</taxon>
        <taxon>Heterotrichea</taxon>
        <taxon>Heterotrichida</taxon>
        <taxon>Stentoridae</taxon>
        <taxon>Stentor</taxon>
    </lineage>
</organism>
<evidence type="ECO:0000313" key="1">
    <source>
        <dbReference type="EMBL" id="OMJ91348.1"/>
    </source>
</evidence>
<protein>
    <submittedName>
        <fullName evidence="1">Uncharacterized protein</fullName>
    </submittedName>
</protein>
<accession>A0A1R2CQR6</accession>
<dbReference type="AlphaFoldDB" id="A0A1R2CQR6"/>
<name>A0A1R2CQR6_9CILI</name>
<reference evidence="1 2" key="1">
    <citation type="submission" date="2016-11" db="EMBL/GenBank/DDBJ databases">
        <title>The macronuclear genome of Stentor coeruleus: a giant cell with tiny introns.</title>
        <authorList>
            <person name="Slabodnick M."/>
            <person name="Ruby J.G."/>
            <person name="Reiff S.B."/>
            <person name="Swart E.C."/>
            <person name="Gosai S."/>
            <person name="Prabakaran S."/>
            <person name="Witkowska E."/>
            <person name="Larue G.E."/>
            <person name="Fisher S."/>
            <person name="Freeman R.M."/>
            <person name="Gunawardena J."/>
            <person name="Chu W."/>
            <person name="Stover N.A."/>
            <person name="Gregory B.D."/>
            <person name="Nowacki M."/>
            <person name="Derisi J."/>
            <person name="Roy S.W."/>
            <person name="Marshall W.F."/>
            <person name="Sood P."/>
        </authorList>
    </citation>
    <scope>NUCLEOTIDE SEQUENCE [LARGE SCALE GENOMIC DNA]</scope>
    <source>
        <strain evidence="1">WM001</strain>
    </source>
</reference>
<sequence length="213" mass="25213">MESERDNKIERAVYSQKSGILIDSFLCKVEPELNFRCYELRSLFYQTIAELSLSEIEIIAWLFYIEKIGMNVNSCNAKEFLIFVGLHSKICLGNDIKLFLEKFKAKNPRTYEKFKVWSNSNEQKPNISTIELGKKYRELSQYRGANEINYNFYLNDILRSCTVYQKQNIGNAFDLSLKVEKINSRENIFQIKKKVKIFEVQEYDLKEFDRIDA</sequence>
<gene>
    <name evidence="1" type="ORF">SteCoe_6143</name>
</gene>
<evidence type="ECO:0000313" key="2">
    <source>
        <dbReference type="Proteomes" id="UP000187209"/>
    </source>
</evidence>
<proteinExistence type="predicted"/>
<dbReference type="EMBL" id="MPUH01000083">
    <property type="protein sequence ID" value="OMJ91348.1"/>
    <property type="molecule type" value="Genomic_DNA"/>
</dbReference>
<keyword evidence="2" id="KW-1185">Reference proteome</keyword>
<dbReference type="Proteomes" id="UP000187209">
    <property type="component" value="Unassembled WGS sequence"/>
</dbReference>